<dbReference type="InterPro" id="IPR038303">
    <property type="entry name" value="HdeA/HdeB_sf"/>
</dbReference>
<evidence type="ECO:0000256" key="1">
    <source>
        <dbReference type="ARBA" id="ARBA00022729"/>
    </source>
</evidence>
<evidence type="ECO:0000313" key="5">
    <source>
        <dbReference type="EMBL" id="QGM97592.1"/>
    </source>
</evidence>
<keyword evidence="1 4" id="KW-0732">Signal</keyword>
<dbReference type="Gene3D" id="1.10.890.10">
    <property type="entry name" value="HNS-dependent expression A"/>
    <property type="match status" value="1"/>
</dbReference>
<feature type="chain" id="PRO_5025453758" description="HdeA/HdeB family protein" evidence="4">
    <location>
        <begin position="23"/>
        <end position="97"/>
    </location>
</feature>
<dbReference type="EMBL" id="CP044331">
    <property type="protein sequence ID" value="QGM97592.1"/>
    <property type="molecule type" value="Genomic_DNA"/>
</dbReference>
<dbReference type="Proteomes" id="UP000422569">
    <property type="component" value="Chromosome"/>
</dbReference>
<dbReference type="InterPro" id="IPR010486">
    <property type="entry name" value="HNS-dep_expression_A/B"/>
</dbReference>
<evidence type="ECO:0000256" key="3">
    <source>
        <dbReference type="ARBA" id="ARBA00023186"/>
    </source>
</evidence>
<sequence>MNRKLIFAGLFAALSLAVPANAQTTLEMADITCKDFSGYDADRQDFVANWMRGYFMAAKNLTVIDSRYVKRNSQKIARYCKKLPNAKLMDAVEKNAR</sequence>
<reference evidence="5 6" key="1">
    <citation type="submission" date="2019-09" db="EMBL/GenBank/DDBJ databases">
        <title>Isolation and complete genome sequencing of Methylocystis species.</title>
        <authorList>
            <person name="Rumah B.L."/>
            <person name="Stead C.E."/>
            <person name="Stevens B.C."/>
            <person name="Minton N.P."/>
            <person name="Grosse-Honebrink A."/>
            <person name="Zhang Y."/>
        </authorList>
    </citation>
    <scope>NUCLEOTIDE SEQUENCE [LARGE SCALE GENOMIC DNA]</scope>
    <source>
        <strain evidence="5 6">BRCS2</strain>
    </source>
</reference>
<keyword evidence="2" id="KW-0574">Periplasm</keyword>
<name>A0A6B8M692_9HYPH</name>
<evidence type="ECO:0000256" key="4">
    <source>
        <dbReference type="SAM" id="SignalP"/>
    </source>
</evidence>
<accession>A0A6B8M692</accession>
<evidence type="ECO:0008006" key="7">
    <source>
        <dbReference type="Google" id="ProtNLM"/>
    </source>
</evidence>
<proteinExistence type="predicted"/>
<keyword evidence="3" id="KW-0143">Chaperone</keyword>
<dbReference type="KEGG" id="mpar:F7D14_09050"/>
<protein>
    <recommendedName>
        <fullName evidence="7">HdeA/HdeB family protein</fullName>
    </recommendedName>
</protein>
<dbReference type="AlphaFoldDB" id="A0A6B8M692"/>
<keyword evidence="6" id="KW-1185">Reference proteome</keyword>
<feature type="signal peptide" evidence="4">
    <location>
        <begin position="1"/>
        <end position="22"/>
    </location>
</feature>
<gene>
    <name evidence="5" type="ORF">F7D14_09050</name>
</gene>
<evidence type="ECO:0000313" key="6">
    <source>
        <dbReference type="Proteomes" id="UP000422569"/>
    </source>
</evidence>
<dbReference type="Pfam" id="PF06411">
    <property type="entry name" value="HdeA"/>
    <property type="match status" value="1"/>
</dbReference>
<evidence type="ECO:0000256" key="2">
    <source>
        <dbReference type="ARBA" id="ARBA00022764"/>
    </source>
</evidence>
<organism evidence="5 6">
    <name type="scientific">Methylocystis parvus</name>
    <dbReference type="NCBI Taxonomy" id="134"/>
    <lineage>
        <taxon>Bacteria</taxon>
        <taxon>Pseudomonadati</taxon>
        <taxon>Pseudomonadota</taxon>
        <taxon>Alphaproteobacteria</taxon>
        <taxon>Hyphomicrobiales</taxon>
        <taxon>Methylocystaceae</taxon>
        <taxon>Methylocystis</taxon>
    </lineage>
</organism>
<dbReference type="RefSeq" id="WP_016921616.1">
    <property type="nucleotide sequence ID" value="NZ_CP044331.1"/>
</dbReference>